<feature type="region of interest" description="Disordered" evidence="1">
    <location>
        <begin position="29"/>
        <end position="92"/>
    </location>
</feature>
<gene>
    <name evidence="2" type="ORF">SCD90_11955</name>
</gene>
<keyword evidence="3" id="KW-1185">Reference proteome</keyword>
<dbReference type="EMBL" id="JAXAFJ010000007">
    <property type="protein sequence ID" value="MDX6806779.1"/>
    <property type="molecule type" value="Genomic_DNA"/>
</dbReference>
<dbReference type="PROSITE" id="PS51257">
    <property type="entry name" value="PROKAR_LIPOPROTEIN"/>
    <property type="match status" value="1"/>
</dbReference>
<dbReference type="RefSeq" id="WP_319844905.1">
    <property type="nucleotide sequence ID" value="NZ_JAXAFJ010000007.1"/>
</dbReference>
<evidence type="ECO:0008006" key="4">
    <source>
        <dbReference type="Google" id="ProtNLM"/>
    </source>
</evidence>
<evidence type="ECO:0000313" key="3">
    <source>
        <dbReference type="Proteomes" id="UP001274321"/>
    </source>
</evidence>
<comment type="caution">
    <text evidence="2">The sequence shown here is derived from an EMBL/GenBank/DDBJ whole genome shotgun (WGS) entry which is preliminary data.</text>
</comment>
<name>A0ABU4RPK6_9HYPH</name>
<accession>A0ABU4RPK6</accession>
<feature type="compositionally biased region" description="Polar residues" evidence="1">
    <location>
        <begin position="46"/>
        <end position="71"/>
    </location>
</feature>
<evidence type="ECO:0000256" key="1">
    <source>
        <dbReference type="SAM" id="MobiDB-lite"/>
    </source>
</evidence>
<proteinExistence type="predicted"/>
<sequence>MSRRALVAGVVAAIVLVVVAGCGRNGPLEAPGYGGRAEAPPAPTQLVPSAQSTAQPTASPSSFLAPPTSTAAGDAEWSYNRTRDPLPVEKQPVAAKPKRAFILDPLLN</sequence>
<protein>
    <recommendedName>
        <fullName evidence="4">Lipoprotein</fullName>
    </recommendedName>
</protein>
<organism evidence="2 3">
    <name type="scientific">Terrihabitans rhizophilus</name>
    <dbReference type="NCBI Taxonomy" id="3092662"/>
    <lineage>
        <taxon>Bacteria</taxon>
        <taxon>Pseudomonadati</taxon>
        <taxon>Pseudomonadota</taxon>
        <taxon>Alphaproteobacteria</taxon>
        <taxon>Hyphomicrobiales</taxon>
        <taxon>Terrihabitans</taxon>
    </lineage>
</organism>
<reference evidence="2 3" key="1">
    <citation type="submission" date="2023-11" db="EMBL/GenBank/DDBJ databases">
        <authorList>
            <person name="Bao R."/>
        </authorList>
    </citation>
    <scope>NUCLEOTIDE SEQUENCE [LARGE SCALE GENOMIC DNA]</scope>
    <source>
        <strain evidence="2 3">PJ23</strain>
    </source>
</reference>
<evidence type="ECO:0000313" key="2">
    <source>
        <dbReference type="EMBL" id="MDX6806779.1"/>
    </source>
</evidence>
<dbReference type="Proteomes" id="UP001274321">
    <property type="component" value="Unassembled WGS sequence"/>
</dbReference>